<name>A0A2T0W8V2_9LACT</name>
<dbReference type="PROSITE" id="PS51257">
    <property type="entry name" value="PROKAR_LIPOPROTEIN"/>
    <property type="match status" value="1"/>
</dbReference>
<evidence type="ECO:0000313" key="1">
    <source>
        <dbReference type="EMBL" id="PRY83147.1"/>
    </source>
</evidence>
<organism evidence="1 2">
    <name type="scientific">Alkalibacterium olivapovliticus</name>
    <dbReference type="NCBI Taxonomy" id="99907"/>
    <lineage>
        <taxon>Bacteria</taxon>
        <taxon>Bacillati</taxon>
        <taxon>Bacillota</taxon>
        <taxon>Bacilli</taxon>
        <taxon>Lactobacillales</taxon>
        <taxon>Carnobacteriaceae</taxon>
        <taxon>Alkalibacterium</taxon>
    </lineage>
</organism>
<keyword evidence="2" id="KW-1185">Reference proteome</keyword>
<protein>
    <submittedName>
        <fullName evidence="1">Uncharacterized protein</fullName>
    </submittedName>
</protein>
<dbReference type="EMBL" id="PVTO01000006">
    <property type="protein sequence ID" value="PRY83147.1"/>
    <property type="molecule type" value="Genomic_DNA"/>
</dbReference>
<dbReference type="Proteomes" id="UP000238205">
    <property type="component" value="Unassembled WGS sequence"/>
</dbReference>
<accession>A0A2T0W8V2</accession>
<comment type="caution">
    <text evidence="1">The sequence shown here is derived from an EMBL/GenBank/DDBJ whole genome shotgun (WGS) entry which is preliminary data.</text>
</comment>
<dbReference type="AlphaFoldDB" id="A0A2T0W8V2"/>
<gene>
    <name evidence="1" type="ORF">CLV38_10652</name>
</gene>
<sequence>MNKKQIIPLIGLISLMGACSNGNEAASPNTIAEAELTEREEYMLFATSDQSFVYDFNLGNDSKEASIWIEKYEFGELVESHLSRMWTDVEGSGFILFTFSDTHINPREKAINMGVYGESGGGGGTSIDEIIGEEADTEMTTWASVVTDETDIPEGEILLGSYSISMEGNSMQSLSPEFYEDIEGNLEEIEDYAAVYIFKAEFNEVDDSNQDD</sequence>
<proteinExistence type="predicted"/>
<dbReference type="OrthoDB" id="2456338at2"/>
<dbReference type="RefSeq" id="WP_106192042.1">
    <property type="nucleotide sequence ID" value="NZ_PVTO01000006.1"/>
</dbReference>
<evidence type="ECO:0000313" key="2">
    <source>
        <dbReference type="Proteomes" id="UP000238205"/>
    </source>
</evidence>
<reference evidence="1 2" key="1">
    <citation type="submission" date="2018-03" db="EMBL/GenBank/DDBJ databases">
        <title>Genomic Encyclopedia of Archaeal and Bacterial Type Strains, Phase II (KMG-II): from individual species to whole genera.</title>
        <authorList>
            <person name="Goeker M."/>
        </authorList>
    </citation>
    <scope>NUCLEOTIDE SEQUENCE [LARGE SCALE GENOMIC DNA]</scope>
    <source>
        <strain evidence="1 2">DSM 13175</strain>
    </source>
</reference>